<proteinExistence type="predicted"/>
<reference evidence="3" key="1">
    <citation type="submission" date="2018-01" db="EMBL/GenBank/DDBJ databases">
        <title>Draft Genome Sequence of the Radioresistant Bacterium Deinococcus aerius TR0125, Isolated from the Higher Atmosphere above Japan.</title>
        <authorList>
            <person name="Satoh K."/>
            <person name="Arai H."/>
            <person name="Sanzen T."/>
            <person name="Kawaguchi Y."/>
            <person name="Hayashi H."/>
            <person name="Yokobori S."/>
            <person name="Yamagishi A."/>
            <person name="Oono Y."/>
            <person name="Narumi I."/>
        </authorList>
    </citation>
    <scope>NUCLEOTIDE SEQUENCE [LARGE SCALE GENOMIC DNA]</scope>
    <source>
        <strain evidence="3">TR0125</strain>
    </source>
</reference>
<protein>
    <submittedName>
        <fullName evidence="2">Replication initiator protein A</fullName>
    </submittedName>
</protein>
<name>A0A2I9DRK8_9DEIO</name>
<dbReference type="OrthoDB" id="73210at2"/>
<accession>A0A2I9DRK8</accession>
<feature type="compositionally biased region" description="Basic and acidic residues" evidence="1">
    <location>
        <begin position="388"/>
        <end position="405"/>
    </location>
</feature>
<organism evidence="2 3">
    <name type="scientific">Deinococcus aerius</name>
    <dbReference type="NCBI Taxonomy" id="200253"/>
    <lineage>
        <taxon>Bacteria</taxon>
        <taxon>Thermotogati</taxon>
        <taxon>Deinococcota</taxon>
        <taxon>Deinococci</taxon>
        <taxon>Deinococcales</taxon>
        <taxon>Deinococcaceae</taxon>
        <taxon>Deinococcus</taxon>
    </lineage>
</organism>
<dbReference type="AlphaFoldDB" id="A0A2I9DRK8"/>
<dbReference type="EMBL" id="BFAG01000021">
    <property type="protein sequence ID" value="GBF08041.1"/>
    <property type="molecule type" value="Genomic_DNA"/>
</dbReference>
<feature type="region of interest" description="Disordered" evidence="1">
    <location>
        <begin position="372"/>
        <end position="405"/>
    </location>
</feature>
<evidence type="ECO:0000313" key="2">
    <source>
        <dbReference type="EMBL" id="GBF08041.1"/>
    </source>
</evidence>
<dbReference type="Proteomes" id="UP000236569">
    <property type="component" value="Unassembled WGS sequence"/>
</dbReference>
<keyword evidence="3" id="KW-1185">Reference proteome</keyword>
<evidence type="ECO:0000313" key="3">
    <source>
        <dbReference type="Proteomes" id="UP000236569"/>
    </source>
</evidence>
<gene>
    <name evidence="2" type="ORF">DAERI_210037</name>
</gene>
<comment type="caution">
    <text evidence="2">The sequence shown here is derived from an EMBL/GenBank/DDBJ whole genome shotgun (WGS) entry which is preliminary data.</text>
</comment>
<sequence length="487" mass="55456">MEAPPVSRVSKKRKVTPAAPADIDRFDEANSARLGLICVQERIPSDYTRWDVQFVIDDRNARLTCISPSEYGGVPHGLDGDFATILNVMYLEQGAPEDGSVHTTAYQMLQRAGFADSGQYYAALQESLDRLKGATYTASESWRDHKRQRWTTVKFNIIEQIIADTQGDTSFGSGTSLKIQLARPVVQSIRERYLKPLDMTFVLSLKRSLTRSLYRVLDAHRYDPHNPQEPAATFRIQLQQWARECKLRETVPARIKRNLESAHTELVERGYLRSVTYEGTRAETVIVYEFGDLPATPPAPEPVIEVIPDAPVIDALRRYGVAPSVARKLVKDKGEQHVTTRLEKFEAMIRDGYQARSRSALLVDVIRDEEGKYPEPESLAPPPQPERPPARTRTELARREQEETERLTTAVEREFLALPPDEQAVRAVTQVRLFVGRELKEEHLRRLLIAMQAGEVVPYTMYREVTRAASELRLPEFAEEIRNIYGR</sequence>
<evidence type="ECO:0000256" key="1">
    <source>
        <dbReference type="SAM" id="MobiDB-lite"/>
    </source>
</evidence>
<dbReference type="Pfam" id="PF10134">
    <property type="entry name" value="RPA"/>
    <property type="match status" value="1"/>
</dbReference>
<dbReference type="InterPro" id="IPR018777">
    <property type="entry name" value="Replication_initiator_prot_A"/>
</dbReference>